<dbReference type="PROSITE" id="PS00397">
    <property type="entry name" value="RECOMBINASES_1"/>
    <property type="match status" value="1"/>
</dbReference>
<dbReference type="PROSITE" id="PS51736">
    <property type="entry name" value="RECOMBINASES_3"/>
    <property type="match status" value="1"/>
</dbReference>
<dbReference type="SMART" id="SM00857">
    <property type="entry name" value="Resolvase"/>
    <property type="match status" value="1"/>
</dbReference>
<keyword evidence="1" id="KW-0229">DNA integration</keyword>
<dbReference type="InterPro" id="IPR036162">
    <property type="entry name" value="Resolvase-like_N_sf"/>
</dbReference>
<name>A0A850PUL4_9MYCO</name>
<dbReference type="Pfam" id="PF07508">
    <property type="entry name" value="Recombinase"/>
    <property type="match status" value="1"/>
</dbReference>
<evidence type="ECO:0000313" key="7">
    <source>
        <dbReference type="EMBL" id="NVN51694.1"/>
    </source>
</evidence>
<dbReference type="AlphaFoldDB" id="A0A850PUL4"/>
<dbReference type="GO" id="GO:0015074">
    <property type="term" value="P:DNA integration"/>
    <property type="evidence" value="ECO:0007669"/>
    <property type="project" value="UniProtKB-KW"/>
</dbReference>
<dbReference type="CDD" id="cd00338">
    <property type="entry name" value="Ser_Recombinase"/>
    <property type="match status" value="1"/>
</dbReference>
<keyword evidence="2" id="KW-0238">DNA-binding</keyword>
<evidence type="ECO:0000313" key="8">
    <source>
        <dbReference type="Proteomes" id="UP000570517"/>
    </source>
</evidence>
<dbReference type="Pfam" id="PF00239">
    <property type="entry name" value="Resolvase"/>
    <property type="match status" value="1"/>
</dbReference>
<feature type="domain" description="Resolvase/invertase-type recombinase catalytic" evidence="6">
    <location>
        <begin position="15"/>
        <end position="164"/>
    </location>
</feature>
<evidence type="ECO:0000259" key="6">
    <source>
        <dbReference type="PROSITE" id="PS51736"/>
    </source>
</evidence>
<dbReference type="InterPro" id="IPR011109">
    <property type="entry name" value="DNA_bind_recombinase_dom"/>
</dbReference>
<dbReference type="RefSeq" id="WP_178359973.1">
    <property type="nucleotide sequence ID" value="NZ_JABFYL010000039.1"/>
</dbReference>
<evidence type="ECO:0000256" key="3">
    <source>
        <dbReference type="ARBA" id="ARBA00023172"/>
    </source>
</evidence>
<evidence type="ECO:0000256" key="2">
    <source>
        <dbReference type="ARBA" id="ARBA00023125"/>
    </source>
</evidence>
<evidence type="ECO:0000256" key="5">
    <source>
        <dbReference type="PROSITE-ProRule" id="PRU10137"/>
    </source>
</evidence>
<comment type="caution">
    <text evidence="7">The sequence shown here is derived from an EMBL/GenBank/DDBJ whole genome shotgun (WGS) entry which is preliminary data.</text>
</comment>
<dbReference type="InterPro" id="IPR050639">
    <property type="entry name" value="SSR_resolvase"/>
</dbReference>
<feature type="active site" description="O-(5'-phospho-DNA)-serine intermediate" evidence="4 5">
    <location>
        <position position="23"/>
    </location>
</feature>
<proteinExistence type="predicted"/>
<dbReference type="Gene3D" id="3.40.50.1390">
    <property type="entry name" value="Resolvase, N-terminal catalytic domain"/>
    <property type="match status" value="1"/>
</dbReference>
<dbReference type="GO" id="GO:0000150">
    <property type="term" value="F:DNA strand exchange activity"/>
    <property type="evidence" value="ECO:0007669"/>
    <property type="project" value="InterPro"/>
</dbReference>
<keyword evidence="3" id="KW-0233">DNA recombination</keyword>
<organism evidence="7 8">
    <name type="scientific">Mycolicibacterium hippocampi</name>
    <dbReference type="NCBI Taxonomy" id="659824"/>
    <lineage>
        <taxon>Bacteria</taxon>
        <taxon>Bacillati</taxon>
        <taxon>Actinomycetota</taxon>
        <taxon>Actinomycetes</taxon>
        <taxon>Mycobacteriales</taxon>
        <taxon>Mycobacteriaceae</taxon>
        <taxon>Mycolicibacterium</taxon>
    </lineage>
</organism>
<evidence type="ECO:0000256" key="1">
    <source>
        <dbReference type="ARBA" id="ARBA00022908"/>
    </source>
</evidence>
<dbReference type="SUPFAM" id="SSF53041">
    <property type="entry name" value="Resolvase-like"/>
    <property type="match status" value="1"/>
</dbReference>
<keyword evidence="8" id="KW-1185">Reference proteome</keyword>
<dbReference type="InterPro" id="IPR006119">
    <property type="entry name" value="Resolv_N"/>
</dbReference>
<dbReference type="PANTHER" id="PTHR30461">
    <property type="entry name" value="DNA-INVERTASE FROM LAMBDOID PROPHAGE"/>
    <property type="match status" value="1"/>
</dbReference>
<gene>
    <name evidence="7" type="ORF">HLY00_1682</name>
</gene>
<accession>A0A850PUL4</accession>
<dbReference type="GO" id="GO:0003677">
    <property type="term" value="F:DNA binding"/>
    <property type="evidence" value="ECO:0007669"/>
    <property type="project" value="UniProtKB-KW"/>
</dbReference>
<dbReference type="PANTHER" id="PTHR30461:SF2">
    <property type="entry name" value="SERINE RECOMBINASE PINE-RELATED"/>
    <property type="match status" value="1"/>
</dbReference>
<dbReference type="EMBL" id="JABFYL010000039">
    <property type="protein sequence ID" value="NVN51694.1"/>
    <property type="molecule type" value="Genomic_DNA"/>
</dbReference>
<reference evidence="7 8" key="1">
    <citation type="submission" date="2020-05" db="EMBL/GenBank/DDBJ databases">
        <title>Draft genome sequence of Mycobacterium hippocampi DL, isolated from European seabass, Dicentrarchus labrax, reared in fish farms.</title>
        <authorList>
            <person name="Stathopoulou P."/>
            <person name="Asimakis E."/>
            <person name="Tzokas K."/>
            <person name="Batargias C."/>
            <person name="Tsiamis G."/>
        </authorList>
    </citation>
    <scope>NUCLEOTIDE SEQUENCE [LARGE SCALE GENOMIC DNA]</scope>
    <source>
        <strain evidence="7 8">DL</strain>
    </source>
</reference>
<dbReference type="Proteomes" id="UP000570517">
    <property type="component" value="Unassembled WGS sequence"/>
</dbReference>
<sequence>MTAQRRRPRTAPAGTVVAYLRVSTDEQAASGAGLVAQRAAITAEAARRGWTIVGTYSDEGISGAKDVHQRPGLGYAIELIESGHASVLMVAKTDRVARGLRTLLDVIDRVERADGAVVSVDGTIDTSSAAGRFQTQIMGSVAELERALISDRTKAALAVKKAQGVRLGRPSSLPREVVERIIGARESGMSLPAIARGLVAEGVPTAQGGAKWHPSTVRAVLHSQDAAHLRAEAVAAI</sequence>
<dbReference type="InterPro" id="IPR006118">
    <property type="entry name" value="Recombinase_CS"/>
</dbReference>
<protein>
    <recommendedName>
        <fullName evidence="6">Resolvase/invertase-type recombinase catalytic domain-containing protein</fullName>
    </recommendedName>
</protein>
<evidence type="ECO:0000256" key="4">
    <source>
        <dbReference type="PIRSR" id="PIRSR606118-50"/>
    </source>
</evidence>